<dbReference type="RefSeq" id="WP_005772150.1">
    <property type="nucleotide sequence ID" value="NC_009727.1"/>
</dbReference>
<dbReference type="Pfam" id="PF00196">
    <property type="entry name" value="GerE"/>
    <property type="match status" value="1"/>
</dbReference>
<feature type="domain" description="HTH luxR-type" evidence="1">
    <location>
        <begin position="11"/>
        <end position="76"/>
    </location>
</feature>
<dbReference type="InterPro" id="IPR000792">
    <property type="entry name" value="Tscrpt_reg_LuxR_C"/>
</dbReference>
<dbReference type="Gene3D" id="1.10.10.10">
    <property type="entry name" value="Winged helix-like DNA-binding domain superfamily/Winged helix DNA-binding domain"/>
    <property type="match status" value="1"/>
</dbReference>
<name>A9KEX7_COXBN</name>
<sequence>MDKTKKYTLGPNFPNVTLTHREAQCVAYLLKGYSEKQIAKRLNLSIRSIVFYITSVRKTLACQSQKELVNKLRQIDFTYLPPTC</sequence>
<dbReference type="PROSITE" id="PS50043">
    <property type="entry name" value="HTH_LUXR_2"/>
    <property type="match status" value="1"/>
</dbReference>
<organism evidence="2 3">
    <name type="scientific">Coxiella burnetii (strain Dugway 5J108-111)</name>
    <dbReference type="NCBI Taxonomy" id="434922"/>
    <lineage>
        <taxon>Bacteria</taxon>
        <taxon>Pseudomonadati</taxon>
        <taxon>Pseudomonadota</taxon>
        <taxon>Gammaproteobacteria</taxon>
        <taxon>Legionellales</taxon>
        <taxon>Coxiellaceae</taxon>
        <taxon>Coxiella</taxon>
    </lineage>
</organism>
<accession>A9KEX7</accession>
<evidence type="ECO:0000313" key="3">
    <source>
        <dbReference type="Proteomes" id="UP000008555"/>
    </source>
</evidence>
<dbReference type="InterPro" id="IPR036388">
    <property type="entry name" value="WH-like_DNA-bd_sf"/>
</dbReference>
<proteinExistence type="predicted"/>
<dbReference type="KEGG" id="cbd:CBUD_0033"/>
<dbReference type="SUPFAM" id="SSF46894">
    <property type="entry name" value="C-terminal effector domain of the bipartite response regulators"/>
    <property type="match status" value="1"/>
</dbReference>
<dbReference type="EMBL" id="CP000733">
    <property type="protein sequence ID" value="ABS77772.1"/>
    <property type="molecule type" value="Genomic_DNA"/>
</dbReference>
<evidence type="ECO:0000259" key="1">
    <source>
        <dbReference type="PROSITE" id="PS50043"/>
    </source>
</evidence>
<dbReference type="CDD" id="cd06170">
    <property type="entry name" value="LuxR_C_like"/>
    <property type="match status" value="1"/>
</dbReference>
<dbReference type="InterPro" id="IPR016032">
    <property type="entry name" value="Sig_transdc_resp-reg_C-effctor"/>
</dbReference>
<dbReference type="GO" id="GO:0006355">
    <property type="term" value="P:regulation of DNA-templated transcription"/>
    <property type="evidence" value="ECO:0007669"/>
    <property type="project" value="InterPro"/>
</dbReference>
<dbReference type="SMART" id="SM00421">
    <property type="entry name" value="HTH_LUXR"/>
    <property type="match status" value="1"/>
</dbReference>
<evidence type="ECO:0000313" key="2">
    <source>
        <dbReference type="EMBL" id="ABS77772.1"/>
    </source>
</evidence>
<dbReference type="AlphaFoldDB" id="A9KEX7"/>
<protein>
    <submittedName>
        <fullName evidence="2">Bacterial regulatory protein, luxR family</fullName>
    </submittedName>
</protein>
<dbReference type="GO" id="GO:0003677">
    <property type="term" value="F:DNA binding"/>
    <property type="evidence" value="ECO:0007669"/>
    <property type="project" value="InterPro"/>
</dbReference>
<dbReference type="HOGENOM" id="CLU_2521964_0_0_6"/>
<dbReference type="PRINTS" id="PR00038">
    <property type="entry name" value="HTHLUXR"/>
</dbReference>
<gene>
    <name evidence="2" type="ordered locus">CBUD_0033</name>
</gene>
<dbReference type="Proteomes" id="UP000008555">
    <property type="component" value="Chromosome"/>
</dbReference>
<reference evidence="2 3" key="1">
    <citation type="journal article" date="2009" name="Infect. Immun.">
        <title>Comparative genomics reveal extensive transposon-mediated genomic plasticity and diversity among potential effector proteins within the genus Coxiella.</title>
        <authorList>
            <person name="Beare P.A."/>
            <person name="Unsworth N."/>
            <person name="Andoh M."/>
            <person name="Voth D.E."/>
            <person name="Omsland A."/>
            <person name="Gilk S.D."/>
            <person name="Williams K.P."/>
            <person name="Sobral B.W."/>
            <person name="Kupko J.J.III."/>
            <person name="Porcella S.F."/>
            <person name="Samuel J.E."/>
            <person name="Heinzen R.A."/>
        </authorList>
    </citation>
    <scope>NUCLEOTIDE SEQUENCE [LARGE SCALE GENOMIC DNA]</scope>
    <source>
        <strain evidence="2 3">Dugway 5J108-111</strain>
    </source>
</reference>